<evidence type="ECO:0000313" key="2">
    <source>
        <dbReference type="EMBL" id="GIL53556.1"/>
    </source>
</evidence>
<evidence type="ECO:0000313" key="3">
    <source>
        <dbReference type="Proteomes" id="UP000747399"/>
    </source>
</evidence>
<dbReference type="AlphaFoldDB" id="A0A8J4EZG5"/>
<feature type="compositionally biased region" description="Gly residues" evidence="1">
    <location>
        <begin position="1"/>
        <end position="25"/>
    </location>
</feature>
<name>A0A8J4EZG5_9CHLO</name>
<feature type="compositionally biased region" description="Low complexity" evidence="1">
    <location>
        <begin position="26"/>
        <end position="40"/>
    </location>
</feature>
<reference evidence="2" key="1">
    <citation type="journal article" date="2021" name="Proc. Natl. Acad. Sci. U.S.A.">
        <title>Three genomes in the algal genus Volvox reveal the fate of a haploid sex-determining region after a transition to homothallism.</title>
        <authorList>
            <person name="Yamamoto K."/>
            <person name="Hamaji T."/>
            <person name="Kawai-Toyooka H."/>
            <person name="Matsuzaki R."/>
            <person name="Takahashi F."/>
            <person name="Nishimura Y."/>
            <person name="Kawachi M."/>
            <person name="Noguchi H."/>
            <person name="Minakuchi Y."/>
            <person name="Umen J.G."/>
            <person name="Toyoda A."/>
            <person name="Nozaki H."/>
        </authorList>
    </citation>
    <scope>NUCLEOTIDE SEQUENCE</scope>
    <source>
        <strain evidence="2">NIES-3780</strain>
    </source>
</reference>
<dbReference type="EMBL" id="BNCO01000015">
    <property type="protein sequence ID" value="GIL53556.1"/>
    <property type="molecule type" value="Genomic_DNA"/>
</dbReference>
<sequence length="149" mass="15551">MRSGIGGRSGSSSGGRSGSSSGGSSGSSDGSSRGSSDGSSRGSGSGSSGGGGRQRVLEERGPGGLLLEEAQRRLWKGLGFWRRRGKCGMLLLTRTTSRCTDPQTDGQTDRQRAFFLVEAGCCEVVVTEMCLVIFTRRGGERGIPCIRPR</sequence>
<protein>
    <submittedName>
        <fullName evidence="2">Uncharacterized protein</fullName>
    </submittedName>
</protein>
<comment type="caution">
    <text evidence="2">The sequence shown here is derived from an EMBL/GenBank/DDBJ whole genome shotgun (WGS) entry which is preliminary data.</text>
</comment>
<evidence type="ECO:0000256" key="1">
    <source>
        <dbReference type="SAM" id="MobiDB-lite"/>
    </source>
</evidence>
<accession>A0A8J4EZG5</accession>
<gene>
    <name evidence="2" type="ORF">Vafri_9126</name>
</gene>
<keyword evidence="3" id="KW-1185">Reference proteome</keyword>
<proteinExistence type="predicted"/>
<feature type="region of interest" description="Disordered" evidence="1">
    <location>
        <begin position="1"/>
        <end position="63"/>
    </location>
</feature>
<dbReference type="Proteomes" id="UP000747399">
    <property type="component" value="Unassembled WGS sequence"/>
</dbReference>
<organism evidence="2 3">
    <name type="scientific">Volvox africanus</name>
    <dbReference type="NCBI Taxonomy" id="51714"/>
    <lineage>
        <taxon>Eukaryota</taxon>
        <taxon>Viridiplantae</taxon>
        <taxon>Chlorophyta</taxon>
        <taxon>core chlorophytes</taxon>
        <taxon>Chlorophyceae</taxon>
        <taxon>CS clade</taxon>
        <taxon>Chlamydomonadales</taxon>
        <taxon>Volvocaceae</taxon>
        <taxon>Volvox</taxon>
    </lineage>
</organism>
<feature type="compositionally biased region" description="Gly residues" evidence="1">
    <location>
        <begin position="41"/>
        <end position="53"/>
    </location>
</feature>